<comment type="caution">
    <text evidence="1">The sequence shown here is derived from an EMBL/GenBank/DDBJ whole genome shotgun (WGS) entry which is preliminary data.</text>
</comment>
<dbReference type="Pfam" id="PF19867">
    <property type="entry name" value="DUF6340"/>
    <property type="match status" value="1"/>
</dbReference>
<accession>A0A645GNS7</accession>
<dbReference type="Gene3D" id="1.25.40.10">
    <property type="entry name" value="Tetratricopeptide repeat domain"/>
    <property type="match status" value="1"/>
</dbReference>
<protein>
    <recommendedName>
        <fullName evidence="2">Tetratricopeptide repeat protein</fullName>
    </recommendedName>
</protein>
<dbReference type="InterPro" id="IPR045921">
    <property type="entry name" value="DUF6340"/>
</dbReference>
<dbReference type="SUPFAM" id="SSF48452">
    <property type="entry name" value="TPR-like"/>
    <property type="match status" value="1"/>
</dbReference>
<organism evidence="1">
    <name type="scientific">bioreactor metagenome</name>
    <dbReference type="NCBI Taxonomy" id="1076179"/>
    <lineage>
        <taxon>unclassified sequences</taxon>
        <taxon>metagenomes</taxon>
        <taxon>ecological metagenomes</taxon>
    </lineage>
</organism>
<dbReference type="EMBL" id="VSSQ01077499">
    <property type="protein sequence ID" value="MPN27552.1"/>
    <property type="molecule type" value="Genomic_DNA"/>
</dbReference>
<dbReference type="InterPro" id="IPR011990">
    <property type="entry name" value="TPR-like_helical_dom_sf"/>
</dbReference>
<reference evidence="1" key="1">
    <citation type="submission" date="2019-08" db="EMBL/GenBank/DDBJ databases">
        <authorList>
            <person name="Kucharzyk K."/>
            <person name="Murdoch R.W."/>
            <person name="Higgins S."/>
            <person name="Loffler F."/>
        </authorList>
    </citation>
    <scope>NUCLEOTIDE SEQUENCE</scope>
</reference>
<dbReference type="AlphaFoldDB" id="A0A645GNS7"/>
<evidence type="ECO:0008006" key="2">
    <source>
        <dbReference type="Google" id="ProtNLM"/>
    </source>
</evidence>
<evidence type="ECO:0000313" key="1">
    <source>
        <dbReference type="EMBL" id="MPN27552.1"/>
    </source>
</evidence>
<gene>
    <name evidence="1" type="ORF">SDC9_174986</name>
</gene>
<name>A0A645GNS7_9ZZZZ</name>
<proteinExistence type="predicted"/>
<sequence>MDAVYKKDWDGAISCWEKLLPNAKSETYKAKIAHDLAVAYEIKEDIEKAYEYSNKALEFFMNSIIIDYQHFMFVVEHNNMLKLRLADQKILKKQLGE</sequence>